<keyword evidence="1" id="KW-0812">Transmembrane</keyword>
<accession>A0A9W6MVG5</accession>
<dbReference type="AlphaFoldDB" id="A0A9W6MVG5"/>
<keyword evidence="1" id="KW-0472">Membrane</keyword>
<reference evidence="2" key="1">
    <citation type="journal article" date="2014" name="Int. J. Syst. Evol. Microbiol.">
        <title>Complete genome sequence of Corynebacterium casei LMG S-19264T (=DSM 44701T), isolated from a smear-ripened cheese.</title>
        <authorList>
            <consortium name="US DOE Joint Genome Institute (JGI-PGF)"/>
            <person name="Walter F."/>
            <person name="Albersmeier A."/>
            <person name="Kalinowski J."/>
            <person name="Ruckert C."/>
        </authorList>
    </citation>
    <scope>NUCLEOTIDE SEQUENCE</scope>
    <source>
        <strain evidence="2">VKM B-2347</strain>
    </source>
</reference>
<protein>
    <submittedName>
        <fullName evidence="2">Uncharacterized protein</fullName>
    </submittedName>
</protein>
<evidence type="ECO:0000313" key="3">
    <source>
        <dbReference type="Proteomes" id="UP001143372"/>
    </source>
</evidence>
<organism evidence="2 3">
    <name type="scientific">Hansschlegelia plantiphila</name>
    <dbReference type="NCBI Taxonomy" id="374655"/>
    <lineage>
        <taxon>Bacteria</taxon>
        <taxon>Pseudomonadati</taxon>
        <taxon>Pseudomonadota</taxon>
        <taxon>Alphaproteobacteria</taxon>
        <taxon>Hyphomicrobiales</taxon>
        <taxon>Methylopilaceae</taxon>
        <taxon>Hansschlegelia</taxon>
    </lineage>
</organism>
<name>A0A9W6MVG5_9HYPH</name>
<evidence type="ECO:0000256" key="1">
    <source>
        <dbReference type="SAM" id="Phobius"/>
    </source>
</evidence>
<feature type="transmembrane region" description="Helical" evidence="1">
    <location>
        <begin position="67"/>
        <end position="88"/>
    </location>
</feature>
<dbReference type="Proteomes" id="UP001143372">
    <property type="component" value="Unassembled WGS sequence"/>
</dbReference>
<comment type="caution">
    <text evidence="2">The sequence shown here is derived from an EMBL/GenBank/DDBJ whole genome shotgun (WGS) entry which is preliminary data.</text>
</comment>
<sequence>MTASAASLRRDAYAHDDAKLAALEQRVYGLERGVQDLNQLFTGRIGEVSAQLSGLTTKLDDRSRTPWATIVSAMGVVLAIVIAGGQLVKTPVDDAIRRLERDVTRLDGSIKGVEREAREAQLAAPGRGELEARWILEERSIDALQRRLDRYERAPAPGG</sequence>
<dbReference type="EMBL" id="BSFI01000007">
    <property type="protein sequence ID" value="GLK67917.1"/>
    <property type="molecule type" value="Genomic_DNA"/>
</dbReference>
<reference evidence="2" key="2">
    <citation type="submission" date="2023-01" db="EMBL/GenBank/DDBJ databases">
        <authorList>
            <person name="Sun Q."/>
            <person name="Evtushenko L."/>
        </authorList>
    </citation>
    <scope>NUCLEOTIDE SEQUENCE</scope>
    <source>
        <strain evidence="2">VKM B-2347</strain>
    </source>
</reference>
<gene>
    <name evidence="2" type="ORF">GCM10008179_15550</name>
</gene>
<keyword evidence="1" id="KW-1133">Transmembrane helix</keyword>
<dbReference type="RefSeq" id="WP_271168159.1">
    <property type="nucleotide sequence ID" value="NZ_BSFI01000007.1"/>
</dbReference>
<keyword evidence="3" id="KW-1185">Reference proteome</keyword>
<proteinExistence type="predicted"/>
<evidence type="ECO:0000313" key="2">
    <source>
        <dbReference type="EMBL" id="GLK67917.1"/>
    </source>
</evidence>